<evidence type="ECO:0000256" key="2">
    <source>
        <dbReference type="ARBA" id="ARBA00022737"/>
    </source>
</evidence>
<keyword evidence="2" id="KW-0677">Repeat</keyword>
<organism evidence="7 8">
    <name type="scientific">Thalassiosira oceanica</name>
    <name type="common">Marine diatom</name>
    <dbReference type="NCBI Taxonomy" id="159749"/>
    <lineage>
        <taxon>Eukaryota</taxon>
        <taxon>Sar</taxon>
        <taxon>Stramenopiles</taxon>
        <taxon>Ochrophyta</taxon>
        <taxon>Bacillariophyta</taxon>
        <taxon>Coscinodiscophyceae</taxon>
        <taxon>Thalassiosirophycidae</taxon>
        <taxon>Thalassiosirales</taxon>
        <taxon>Thalassiosiraceae</taxon>
        <taxon>Thalassiosira</taxon>
    </lineage>
</organism>
<dbReference type="Gene3D" id="2.130.10.30">
    <property type="entry name" value="Regulator of chromosome condensation 1/beta-lactamase-inhibitor protein II"/>
    <property type="match status" value="2"/>
</dbReference>
<sequence>MRRAIISIALGFFCASAKPASLRLRRGDLEQGLRRNLRQEGDEWYLPESQDDVDTLKSIPRTYLFGAGDSSDWGKLDDNSSGLPTLIEVEALRLGEWIIQVSAGSLHSMVVTSEGRILTAGSLREEGRGLGRDSSNTKFEAVTEVYPLNEDDTGERPICLQYSMSSETYTFTKVVGSQHFSFALDHNGDVWSTGVNSHGQLCLGDTTSRDRFHQVQIPESDKDTEQRSFSSKARIVDIALGEKHTLLLREDGVLWGCGWNQFGQILPIKGDNVLSPSKIMIDAPDNNDETSATDDRPINHEVVTQIAAGRGQSYFLTESGHIYASGTNFHGQLCLGHKNEMSLPSLVAGVDKYLSEGSDFSLLDEGVKVKHIAAGRSSLYVLLSDGQMLSCGKNIHGQLGLGVVDRDVDTPTVMDVAKATRVFSSSSSFGAFFVNEDATIYRVGFGFGAPLVDTAFDCTKNNTADSNPRDEADSQDPMEGPTEALASAELSAPTIPKPTFEYLEPLSDSDDLLLADWKRPQTFSTPPSASSIPPKLHEKNQPSDASQNERSVACPLGLSRVMATFAALLVLG</sequence>
<name>K0T9Y6_THAOC</name>
<feature type="domain" description="RCC1-like" evidence="6">
    <location>
        <begin position="62"/>
        <end position="446"/>
    </location>
</feature>
<evidence type="ECO:0000259" key="6">
    <source>
        <dbReference type="Pfam" id="PF25390"/>
    </source>
</evidence>
<dbReference type="InterPro" id="IPR009091">
    <property type="entry name" value="RCC1/BLIP-II"/>
</dbReference>
<feature type="repeat" description="RCC1" evidence="3">
    <location>
        <begin position="320"/>
        <end position="385"/>
    </location>
</feature>
<dbReference type="OMA" id="FCASAKP"/>
<keyword evidence="5" id="KW-0732">Signal</keyword>
<dbReference type="Proteomes" id="UP000266841">
    <property type="component" value="Unassembled WGS sequence"/>
</dbReference>
<evidence type="ECO:0000256" key="4">
    <source>
        <dbReference type="SAM" id="MobiDB-lite"/>
    </source>
</evidence>
<gene>
    <name evidence="7" type="ORF">THAOC_02728</name>
</gene>
<comment type="caution">
    <text evidence="7">The sequence shown here is derived from an EMBL/GenBank/DDBJ whole genome shotgun (WGS) entry which is preliminary data.</text>
</comment>
<accession>K0T9Y6</accession>
<dbReference type="Pfam" id="PF25390">
    <property type="entry name" value="WD40_RLD"/>
    <property type="match status" value="1"/>
</dbReference>
<dbReference type="SUPFAM" id="SSF50985">
    <property type="entry name" value="RCC1/BLIP-II"/>
    <property type="match status" value="1"/>
</dbReference>
<dbReference type="InterPro" id="IPR058923">
    <property type="entry name" value="RCC1-like_dom"/>
</dbReference>
<evidence type="ECO:0000256" key="5">
    <source>
        <dbReference type="SAM" id="SignalP"/>
    </source>
</evidence>
<dbReference type="AlphaFoldDB" id="K0T9Y6"/>
<dbReference type="InterPro" id="IPR051553">
    <property type="entry name" value="Ran_GTPase-activating"/>
</dbReference>
<evidence type="ECO:0000313" key="7">
    <source>
        <dbReference type="EMBL" id="EJK75548.1"/>
    </source>
</evidence>
<feature type="repeat" description="RCC1" evidence="3">
    <location>
        <begin position="60"/>
        <end position="114"/>
    </location>
</feature>
<dbReference type="OrthoDB" id="74484at2759"/>
<evidence type="ECO:0000256" key="3">
    <source>
        <dbReference type="PROSITE-ProRule" id="PRU00235"/>
    </source>
</evidence>
<feature type="region of interest" description="Disordered" evidence="4">
    <location>
        <begin position="523"/>
        <end position="551"/>
    </location>
</feature>
<keyword evidence="8" id="KW-1185">Reference proteome</keyword>
<reference evidence="7 8" key="1">
    <citation type="journal article" date="2012" name="Genome Biol.">
        <title>Genome and low-iron response of an oceanic diatom adapted to chronic iron limitation.</title>
        <authorList>
            <person name="Lommer M."/>
            <person name="Specht M."/>
            <person name="Roy A.S."/>
            <person name="Kraemer L."/>
            <person name="Andreson R."/>
            <person name="Gutowska M.A."/>
            <person name="Wolf J."/>
            <person name="Bergner S.V."/>
            <person name="Schilhabel M.B."/>
            <person name="Klostermeier U.C."/>
            <person name="Beiko R.G."/>
            <person name="Rosenstiel P."/>
            <person name="Hippler M."/>
            <person name="Laroche J."/>
        </authorList>
    </citation>
    <scope>NUCLEOTIDE SEQUENCE [LARGE SCALE GENOMIC DNA]</scope>
    <source>
        <strain evidence="7 8">CCMP1005</strain>
    </source>
</reference>
<feature type="region of interest" description="Disordered" evidence="4">
    <location>
        <begin position="462"/>
        <end position="483"/>
    </location>
</feature>
<feature type="repeat" description="RCC1" evidence="3">
    <location>
        <begin position="188"/>
        <end position="251"/>
    </location>
</feature>
<feature type="chain" id="PRO_5003840821" description="RCC1-like domain-containing protein" evidence="5">
    <location>
        <begin position="20"/>
        <end position="572"/>
    </location>
</feature>
<dbReference type="PROSITE" id="PS50012">
    <property type="entry name" value="RCC1_3"/>
    <property type="match status" value="3"/>
</dbReference>
<dbReference type="PANTHER" id="PTHR45982:SF1">
    <property type="entry name" value="REGULATOR OF CHROMOSOME CONDENSATION"/>
    <property type="match status" value="1"/>
</dbReference>
<dbReference type="PRINTS" id="PR00633">
    <property type="entry name" value="RCCNDNSATION"/>
</dbReference>
<evidence type="ECO:0000256" key="1">
    <source>
        <dbReference type="ARBA" id="ARBA00022658"/>
    </source>
</evidence>
<dbReference type="InterPro" id="IPR000408">
    <property type="entry name" value="Reg_chr_condens"/>
</dbReference>
<dbReference type="PANTHER" id="PTHR45982">
    <property type="entry name" value="REGULATOR OF CHROMOSOME CONDENSATION"/>
    <property type="match status" value="1"/>
</dbReference>
<evidence type="ECO:0000313" key="8">
    <source>
        <dbReference type="Proteomes" id="UP000266841"/>
    </source>
</evidence>
<dbReference type="eggNOG" id="KOG1426">
    <property type="taxonomic scope" value="Eukaryota"/>
</dbReference>
<dbReference type="EMBL" id="AGNL01002873">
    <property type="protein sequence ID" value="EJK75548.1"/>
    <property type="molecule type" value="Genomic_DNA"/>
</dbReference>
<dbReference type="PROSITE" id="PS00626">
    <property type="entry name" value="RCC1_2"/>
    <property type="match status" value="1"/>
</dbReference>
<keyword evidence="1" id="KW-0344">Guanine-nucleotide releasing factor</keyword>
<proteinExistence type="predicted"/>
<protein>
    <recommendedName>
        <fullName evidence="6">RCC1-like domain-containing protein</fullName>
    </recommendedName>
</protein>
<feature type="signal peptide" evidence="5">
    <location>
        <begin position="1"/>
        <end position="19"/>
    </location>
</feature>